<gene>
    <name evidence="1" type="ORF">DPEC_G00032320</name>
</gene>
<name>A0ACC2HCL6_DALPE</name>
<protein>
    <submittedName>
        <fullName evidence="1">Uncharacterized protein</fullName>
    </submittedName>
</protein>
<proteinExistence type="predicted"/>
<comment type="caution">
    <text evidence="1">The sequence shown here is derived from an EMBL/GenBank/DDBJ whole genome shotgun (WGS) entry which is preliminary data.</text>
</comment>
<organism evidence="1 2">
    <name type="scientific">Dallia pectoralis</name>
    <name type="common">Alaska blackfish</name>
    <dbReference type="NCBI Taxonomy" id="75939"/>
    <lineage>
        <taxon>Eukaryota</taxon>
        <taxon>Metazoa</taxon>
        <taxon>Chordata</taxon>
        <taxon>Craniata</taxon>
        <taxon>Vertebrata</taxon>
        <taxon>Euteleostomi</taxon>
        <taxon>Actinopterygii</taxon>
        <taxon>Neopterygii</taxon>
        <taxon>Teleostei</taxon>
        <taxon>Protacanthopterygii</taxon>
        <taxon>Esociformes</taxon>
        <taxon>Umbridae</taxon>
        <taxon>Dallia</taxon>
    </lineage>
</organism>
<keyword evidence="2" id="KW-1185">Reference proteome</keyword>
<evidence type="ECO:0000313" key="2">
    <source>
        <dbReference type="Proteomes" id="UP001157502"/>
    </source>
</evidence>
<dbReference type="Proteomes" id="UP001157502">
    <property type="component" value="Chromosome 3"/>
</dbReference>
<sequence length="248" mass="28759">MAPLGLMSAGVSLLTKSFSLFSNVYSLARRCVSVLPAVKTFSTNLGLPPKRPANAYMRYVKQQHPLYVKQNPDLPNADVIKRIAQHWRELSPEQKQPFEQEFIMARAQFKVDRQRFEAHLTPAQLTALKEERQQRLLDKNTRRRKLALNKLGKPKGPRSGYNIYFSEKYNEIKGTSMTNKMSMLSAGWRTLPVSEKQMYNHLSQDDMVRYRNEMKFWEEQMSEMGREDLISQKKSPKKTVPTTKTASI</sequence>
<dbReference type="EMBL" id="CM055730">
    <property type="protein sequence ID" value="KAJ8013681.1"/>
    <property type="molecule type" value="Genomic_DNA"/>
</dbReference>
<evidence type="ECO:0000313" key="1">
    <source>
        <dbReference type="EMBL" id="KAJ8013681.1"/>
    </source>
</evidence>
<accession>A0ACC2HCL6</accession>
<reference evidence="1" key="1">
    <citation type="submission" date="2021-05" db="EMBL/GenBank/DDBJ databases">
        <authorList>
            <person name="Pan Q."/>
            <person name="Jouanno E."/>
            <person name="Zahm M."/>
            <person name="Klopp C."/>
            <person name="Cabau C."/>
            <person name="Louis A."/>
            <person name="Berthelot C."/>
            <person name="Parey E."/>
            <person name="Roest Crollius H."/>
            <person name="Montfort J."/>
            <person name="Robinson-Rechavi M."/>
            <person name="Bouchez O."/>
            <person name="Lampietro C."/>
            <person name="Lopez Roques C."/>
            <person name="Donnadieu C."/>
            <person name="Postlethwait J."/>
            <person name="Bobe J."/>
            <person name="Dillon D."/>
            <person name="Chandos A."/>
            <person name="von Hippel F."/>
            <person name="Guiguen Y."/>
        </authorList>
    </citation>
    <scope>NUCLEOTIDE SEQUENCE</scope>
    <source>
        <strain evidence="1">YG-Jan2019</strain>
    </source>
</reference>